<reference evidence="2 3" key="1">
    <citation type="journal article" date="2011" name="Science">
        <title>The Selaginella genome identifies genetic changes associated with the evolution of vascular plants.</title>
        <authorList>
            <person name="Banks J.A."/>
            <person name="Nishiyama T."/>
            <person name="Hasebe M."/>
            <person name="Bowman J.L."/>
            <person name="Gribskov M."/>
            <person name="dePamphilis C."/>
            <person name="Albert V.A."/>
            <person name="Aono N."/>
            <person name="Aoyama T."/>
            <person name="Ambrose B.A."/>
            <person name="Ashton N.W."/>
            <person name="Axtell M.J."/>
            <person name="Barker E."/>
            <person name="Barker M.S."/>
            <person name="Bennetzen J.L."/>
            <person name="Bonawitz N.D."/>
            <person name="Chapple C."/>
            <person name="Cheng C."/>
            <person name="Correa L.G."/>
            <person name="Dacre M."/>
            <person name="DeBarry J."/>
            <person name="Dreyer I."/>
            <person name="Elias M."/>
            <person name="Engstrom E.M."/>
            <person name="Estelle M."/>
            <person name="Feng L."/>
            <person name="Finet C."/>
            <person name="Floyd S.K."/>
            <person name="Frommer W.B."/>
            <person name="Fujita T."/>
            <person name="Gramzow L."/>
            <person name="Gutensohn M."/>
            <person name="Harholt J."/>
            <person name="Hattori M."/>
            <person name="Heyl A."/>
            <person name="Hirai T."/>
            <person name="Hiwatashi Y."/>
            <person name="Ishikawa M."/>
            <person name="Iwata M."/>
            <person name="Karol K.G."/>
            <person name="Koehler B."/>
            <person name="Kolukisaoglu U."/>
            <person name="Kubo M."/>
            <person name="Kurata T."/>
            <person name="Lalonde S."/>
            <person name="Li K."/>
            <person name="Li Y."/>
            <person name="Litt A."/>
            <person name="Lyons E."/>
            <person name="Manning G."/>
            <person name="Maruyama T."/>
            <person name="Michael T.P."/>
            <person name="Mikami K."/>
            <person name="Miyazaki S."/>
            <person name="Morinaga S."/>
            <person name="Murata T."/>
            <person name="Mueller-Roeber B."/>
            <person name="Nelson D.R."/>
            <person name="Obara M."/>
            <person name="Oguri Y."/>
            <person name="Olmstead R.G."/>
            <person name="Onodera N."/>
            <person name="Petersen B.L."/>
            <person name="Pils B."/>
            <person name="Prigge M."/>
            <person name="Rensing S.A."/>
            <person name="Riano-Pachon D.M."/>
            <person name="Roberts A.W."/>
            <person name="Sato Y."/>
            <person name="Scheller H.V."/>
            <person name="Schulz B."/>
            <person name="Schulz C."/>
            <person name="Shakirov E.V."/>
            <person name="Shibagaki N."/>
            <person name="Shinohara N."/>
            <person name="Shippen D.E."/>
            <person name="Soerensen I."/>
            <person name="Sotooka R."/>
            <person name="Sugimoto N."/>
            <person name="Sugita M."/>
            <person name="Sumikawa N."/>
            <person name="Tanurdzic M."/>
            <person name="Theissen G."/>
            <person name="Ulvskov P."/>
            <person name="Wakazuki S."/>
            <person name="Weng J.K."/>
            <person name="Willats W.W."/>
            <person name="Wipf D."/>
            <person name="Wolf P.G."/>
            <person name="Yang L."/>
            <person name="Zimmer A.D."/>
            <person name="Zhu Q."/>
            <person name="Mitros T."/>
            <person name="Hellsten U."/>
            <person name="Loque D."/>
            <person name="Otillar R."/>
            <person name="Salamov A."/>
            <person name="Schmutz J."/>
            <person name="Shapiro H."/>
            <person name="Lindquist E."/>
            <person name="Lucas S."/>
            <person name="Rokhsar D."/>
            <person name="Grigoriev I.V."/>
        </authorList>
    </citation>
    <scope>NUCLEOTIDE SEQUENCE [LARGE SCALE GENOMIC DNA]</scope>
</reference>
<dbReference type="Proteomes" id="UP000001514">
    <property type="component" value="Unassembled WGS sequence"/>
</dbReference>
<accession>D8TBK1</accession>
<evidence type="ECO:0000313" key="3">
    <source>
        <dbReference type="Proteomes" id="UP000001514"/>
    </source>
</evidence>
<dbReference type="Pfam" id="PF12937">
    <property type="entry name" value="F-box-like"/>
    <property type="match status" value="1"/>
</dbReference>
<dbReference type="InterPro" id="IPR001810">
    <property type="entry name" value="F-box_dom"/>
</dbReference>
<dbReference type="PANTHER" id="PTHR31215">
    <property type="entry name" value="OS05G0510400 PROTEIN-RELATED"/>
    <property type="match status" value="1"/>
</dbReference>
<dbReference type="HOGENOM" id="CLU_049279_2_0_1"/>
<keyword evidence="3" id="KW-1185">Reference proteome</keyword>
<dbReference type="Gramene" id="EFJ05914">
    <property type="protein sequence ID" value="EFJ05914"/>
    <property type="gene ID" value="SELMODRAFT_136272"/>
</dbReference>
<evidence type="ECO:0000259" key="1">
    <source>
        <dbReference type="Pfam" id="PF12937"/>
    </source>
</evidence>
<proteinExistence type="predicted"/>
<gene>
    <name evidence="2" type="ORF">SELMODRAFT_136272</name>
</gene>
<sequence>MYLEEGLIHPEQCLDEQRRQQEGQEEEEEEFDHFERLPDSLLLTIFNKIAEIKALGKCCAVSKRFNSVASQVDNVVVRVDCVLSGEDTNCSSKASKGLVSSLVKLVYGSLLRPFQVLQQMLSFSAGGKKSSGSRPVSATEVSHHSPGEVLRNFKEIQTLRIELPGGELGLEEDIVLKWKAEFGSTVQSCVMLGAYREKVADVKPLESKEAAEEDDNGSIPETFYTDGSLKSRVVWTISSLIAASARHFLLQQIIAEHPTLERLLLTDADGQGTLCMSKEQLCEFRDSPIAAASVSSNRTQVPALNMKLWYAPLLPLPDGTLLRGATLVAIRPSDTPAPKDLQSLVAGAFQEPYASAASLLVKRRTYLLEMNAF</sequence>
<dbReference type="AlphaFoldDB" id="D8TBK1"/>
<feature type="domain" description="F-box" evidence="1">
    <location>
        <begin position="34"/>
        <end position="70"/>
    </location>
</feature>
<dbReference type="eggNOG" id="ENOG502QTRT">
    <property type="taxonomic scope" value="Eukaryota"/>
</dbReference>
<name>D8TBK1_SELML</name>
<dbReference type="KEGG" id="smo:SELMODRAFT_136272"/>
<dbReference type="Gene3D" id="1.20.1280.50">
    <property type="match status" value="1"/>
</dbReference>
<dbReference type="OMA" id="MHISQTL"/>
<dbReference type="SUPFAM" id="SSF81383">
    <property type="entry name" value="F-box domain"/>
    <property type="match status" value="1"/>
</dbReference>
<evidence type="ECO:0000313" key="2">
    <source>
        <dbReference type="EMBL" id="EFJ05914.1"/>
    </source>
</evidence>
<dbReference type="InParanoid" id="D8TBK1"/>
<dbReference type="FunCoup" id="D8TBK1">
    <property type="interactions" value="1789"/>
</dbReference>
<dbReference type="InterPro" id="IPR044809">
    <property type="entry name" value="AUF1-like"/>
</dbReference>
<protein>
    <recommendedName>
        <fullName evidence="1">F-box domain-containing protein</fullName>
    </recommendedName>
</protein>
<dbReference type="InterPro" id="IPR036047">
    <property type="entry name" value="F-box-like_dom_sf"/>
</dbReference>
<dbReference type="EMBL" id="GL377711">
    <property type="protein sequence ID" value="EFJ05914.1"/>
    <property type="molecule type" value="Genomic_DNA"/>
</dbReference>
<organism evidence="3">
    <name type="scientific">Selaginella moellendorffii</name>
    <name type="common">Spikemoss</name>
    <dbReference type="NCBI Taxonomy" id="88036"/>
    <lineage>
        <taxon>Eukaryota</taxon>
        <taxon>Viridiplantae</taxon>
        <taxon>Streptophyta</taxon>
        <taxon>Embryophyta</taxon>
        <taxon>Tracheophyta</taxon>
        <taxon>Lycopodiopsida</taxon>
        <taxon>Selaginellales</taxon>
        <taxon>Selaginellaceae</taxon>
        <taxon>Selaginella</taxon>
    </lineage>
</organism>